<evidence type="ECO:0000256" key="1">
    <source>
        <dbReference type="ARBA" id="ARBA00004752"/>
    </source>
</evidence>
<evidence type="ECO:0000256" key="12">
    <source>
        <dbReference type="SAM" id="Phobius"/>
    </source>
</evidence>
<evidence type="ECO:0000259" key="14">
    <source>
        <dbReference type="Pfam" id="PF00912"/>
    </source>
</evidence>
<evidence type="ECO:0000313" key="17">
    <source>
        <dbReference type="Proteomes" id="UP000798602"/>
    </source>
</evidence>
<evidence type="ECO:0000256" key="9">
    <source>
        <dbReference type="ARBA" id="ARBA00023268"/>
    </source>
</evidence>
<dbReference type="PANTHER" id="PTHR32282">
    <property type="entry name" value="BINDING PROTEIN TRANSPEPTIDASE, PUTATIVE-RELATED"/>
    <property type="match status" value="1"/>
</dbReference>
<dbReference type="SUPFAM" id="SSF56601">
    <property type="entry name" value="beta-lactamase/transpeptidase-like"/>
    <property type="match status" value="1"/>
</dbReference>
<evidence type="ECO:0000256" key="2">
    <source>
        <dbReference type="ARBA" id="ARBA00007090"/>
    </source>
</evidence>
<dbReference type="Proteomes" id="UP000798602">
    <property type="component" value="Unassembled WGS sequence"/>
</dbReference>
<evidence type="ECO:0000256" key="11">
    <source>
        <dbReference type="ARBA" id="ARBA00049902"/>
    </source>
</evidence>
<evidence type="ECO:0000256" key="7">
    <source>
        <dbReference type="ARBA" id="ARBA00022679"/>
    </source>
</evidence>
<accession>A0ABW9Z9J1</accession>
<dbReference type="Pfam" id="PF00912">
    <property type="entry name" value="Transgly"/>
    <property type="match status" value="1"/>
</dbReference>
<dbReference type="SUPFAM" id="SSF53955">
    <property type="entry name" value="Lysozyme-like"/>
    <property type="match status" value="1"/>
</dbReference>
<keyword evidence="7" id="KW-0808">Transferase</keyword>
<comment type="similarity">
    <text evidence="2">In the C-terminal section; belongs to the transpeptidase family.</text>
</comment>
<feature type="domain" description="Penicillin-binding C-terminal" evidence="15">
    <location>
        <begin position="717"/>
        <end position="796"/>
    </location>
</feature>
<evidence type="ECO:0000256" key="4">
    <source>
        <dbReference type="ARBA" id="ARBA00022645"/>
    </source>
</evidence>
<keyword evidence="17" id="KW-1185">Reference proteome</keyword>
<keyword evidence="12" id="KW-1133">Transmembrane helix</keyword>
<dbReference type="Gene3D" id="1.10.3810.10">
    <property type="entry name" value="Biosynthetic peptidoglycan transglycosylase-like"/>
    <property type="match status" value="1"/>
</dbReference>
<dbReference type="Gene3D" id="3.40.710.10">
    <property type="entry name" value="DD-peptidase/beta-lactamase superfamily"/>
    <property type="match status" value="1"/>
</dbReference>
<feature type="domain" description="Glycosyl transferase family 51" evidence="14">
    <location>
        <begin position="84"/>
        <end position="244"/>
    </location>
</feature>
<comment type="similarity">
    <text evidence="3">In the N-terminal section; belongs to the glycosyltransferase 51 family.</text>
</comment>
<evidence type="ECO:0000256" key="3">
    <source>
        <dbReference type="ARBA" id="ARBA00007739"/>
    </source>
</evidence>
<dbReference type="EC" id="2.4.99.28" evidence="10"/>
<evidence type="ECO:0000256" key="5">
    <source>
        <dbReference type="ARBA" id="ARBA00022670"/>
    </source>
</evidence>
<proteinExistence type="inferred from homology"/>
<comment type="catalytic activity">
    <reaction evidence="11">
        <text>[GlcNAc-(1-&gt;4)-Mur2Ac(oyl-L-Ala-gamma-D-Glu-L-Lys-D-Ala-D-Ala)](n)-di-trans,octa-cis-undecaprenyl diphosphate + beta-D-GlcNAc-(1-&gt;4)-Mur2Ac(oyl-L-Ala-gamma-D-Glu-L-Lys-D-Ala-D-Ala)-di-trans,octa-cis-undecaprenyl diphosphate = [GlcNAc-(1-&gt;4)-Mur2Ac(oyl-L-Ala-gamma-D-Glu-L-Lys-D-Ala-D-Ala)](n+1)-di-trans,octa-cis-undecaprenyl diphosphate + di-trans,octa-cis-undecaprenyl diphosphate + H(+)</text>
        <dbReference type="Rhea" id="RHEA:23708"/>
        <dbReference type="Rhea" id="RHEA-COMP:9602"/>
        <dbReference type="Rhea" id="RHEA-COMP:9603"/>
        <dbReference type="ChEBI" id="CHEBI:15378"/>
        <dbReference type="ChEBI" id="CHEBI:58405"/>
        <dbReference type="ChEBI" id="CHEBI:60033"/>
        <dbReference type="ChEBI" id="CHEBI:78435"/>
        <dbReference type="EC" id="2.4.99.28"/>
    </reaction>
</comment>
<dbReference type="Pfam" id="PF00905">
    <property type="entry name" value="Transpeptidase"/>
    <property type="match status" value="1"/>
</dbReference>
<sequence length="804" mass="91760">MGKCGEVRKNKTLPLKKAKAFLKRISDKLKRNPKKSIFFGLLLIAYYFCLPQNLFDNPYATVIESEEGELLGAKIARDGQWRFPAQDSVPEKFKKCIVYFEDEHFYYHPGFNPVAMAKAVNQNYQAGKVVRGGSTLTQQVIRLSREGKKRNYFEKIIELILSTRLEFRHSKEKIIELYAAHAPYGGNVVGLEMASWRYFGVQPHQLSWAETATLAVLPNAPSLIYPGKNQQKLLAKRNALLRKLFQNKIIDQNTYEVSILEDLPQKPHQLPQIAPHLLQNIAKKNEGERIKTTVKFNLQNRVNEMASRYYNQYKYSEIYNLSVIVVDVKTRNILSYVGNAPTDKMHQKDVDIITAPRSTGSILKPFLYASMLDNGEILPNTLVADIPTQIAGYVPQNFDMTYDGAVPASRALARSLNIPAVLMLQKHGVYKFYNQLQDFKLRDINKHPNHYGLSLILGGAESNLWDLTKTYAGLTSTLNYFTENNAKYRDNEFVELNWNADFVPDFGSDSYDKKNLSASSIWLTYNAMKEVSRPEGDEAWKFYDSSLEIAWKTGTSFGNRDAWAIGTNSRYVVGVWVGNASGEGRPSLTGVSSASPILFDVFNLLPRKKWFSPPLNDLEEAEVCKLSGYIANENCPKVKQWIPLKSKQTTACPFHKMVHLDASGKFLVNSNCEMVENMVVKSWFVLPPVMEMYYKSKHIDYVTLPPFRDDCLESNLYAMDFIYPKENGKVYLTKNFSGEIQPFVIRVAHANPKAKLFWYLNEKFLGTTQTFHEMQVNAKSGTYFVTVTDESGNEIKRRMEIVND</sequence>
<keyword evidence="12" id="KW-0812">Transmembrane</keyword>
<dbReference type="InterPro" id="IPR036950">
    <property type="entry name" value="PBP_transglycosylase"/>
</dbReference>
<dbReference type="InterPro" id="IPR009647">
    <property type="entry name" value="PBP_C"/>
</dbReference>
<keyword evidence="12" id="KW-0472">Membrane</keyword>
<keyword evidence="8" id="KW-0378">Hydrolase</keyword>
<dbReference type="NCBIfam" id="TIGR02073">
    <property type="entry name" value="PBP_1c"/>
    <property type="match status" value="1"/>
</dbReference>
<evidence type="ECO:0000259" key="15">
    <source>
        <dbReference type="Pfam" id="PF06832"/>
    </source>
</evidence>
<dbReference type="Pfam" id="PF06832">
    <property type="entry name" value="BiPBP_C"/>
    <property type="match status" value="1"/>
</dbReference>
<gene>
    <name evidence="16" type="primary">pbpC</name>
    <name evidence="16" type="ORF">GV828_10120</name>
</gene>
<comment type="caution">
    <text evidence="16">The sequence shown here is derived from an EMBL/GenBank/DDBJ whole genome shotgun (WGS) entry which is preliminary data.</text>
</comment>
<organism evidence="16 17">
    <name type="scientific">Flavobacterium ichthyis</name>
    <dbReference type="NCBI Taxonomy" id="2698827"/>
    <lineage>
        <taxon>Bacteria</taxon>
        <taxon>Pseudomonadati</taxon>
        <taxon>Bacteroidota</taxon>
        <taxon>Flavobacteriia</taxon>
        <taxon>Flavobacteriales</taxon>
        <taxon>Flavobacteriaceae</taxon>
        <taxon>Flavobacterium</taxon>
    </lineage>
</organism>
<evidence type="ECO:0000259" key="13">
    <source>
        <dbReference type="Pfam" id="PF00905"/>
    </source>
</evidence>
<reference evidence="17" key="1">
    <citation type="submission" date="2020-01" db="EMBL/GenBank/DDBJ databases">
        <title>Sphingomonas sp. strain CSW-10.</title>
        <authorList>
            <person name="Chen W.-M."/>
        </authorList>
    </citation>
    <scope>NUCLEOTIDE SEQUENCE [LARGE SCALE GENOMIC DNA]</scope>
    <source>
        <strain evidence="17">NST-5</strain>
    </source>
</reference>
<keyword evidence="4" id="KW-0121">Carboxypeptidase</keyword>
<name>A0ABW9Z9J1_9FLAO</name>
<feature type="transmembrane region" description="Helical" evidence="12">
    <location>
        <begin position="37"/>
        <end position="55"/>
    </location>
</feature>
<dbReference type="InterPro" id="IPR011815">
    <property type="entry name" value="PBP_1c"/>
</dbReference>
<evidence type="ECO:0000256" key="8">
    <source>
        <dbReference type="ARBA" id="ARBA00022801"/>
    </source>
</evidence>
<dbReference type="InterPro" id="IPR001460">
    <property type="entry name" value="PCN-bd_Tpept"/>
</dbReference>
<evidence type="ECO:0000256" key="6">
    <source>
        <dbReference type="ARBA" id="ARBA00022676"/>
    </source>
</evidence>
<dbReference type="InterPro" id="IPR023346">
    <property type="entry name" value="Lysozyme-like_dom_sf"/>
</dbReference>
<evidence type="ECO:0000313" key="16">
    <source>
        <dbReference type="EMBL" id="NBL65556.1"/>
    </source>
</evidence>
<dbReference type="InterPro" id="IPR012338">
    <property type="entry name" value="Beta-lactam/transpept-like"/>
</dbReference>
<dbReference type="InterPro" id="IPR050396">
    <property type="entry name" value="Glycosyltr_51/Transpeptidase"/>
</dbReference>
<dbReference type="EMBL" id="JAABLM010000011">
    <property type="protein sequence ID" value="NBL65556.1"/>
    <property type="molecule type" value="Genomic_DNA"/>
</dbReference>
<protein>
    <recommendedName>
        <fullName evidence="10">peptidoglycan glycosyltransferase</fullName>
        <ecNumber evidence="10">2.4.99.28</ecNumber>
    </recommendedName>
</protein>
<dbReference type="RefSeq" id="WP_166537375.1">
    <property type="nucleotide sequence ID" value="NZ_JAABLM010000011.1"/>
</dbReference>
<dbReference type="InterPro" id="IPR001264">
    <property type="entry name" value="Glyco_trans_51"/>
</dbReference>
<keyword evidence="9" id="KW-0511">Multifunctional enzyme</keyword>
<keyword evidence="5" id="KW-0645">Protease</keyword>
<keyword evidence="6" id="KW-0328">Glycosyltransferase</keyword>
<dbReference type="PANTHER" id="PTHR32282:SF15">
    <property type="entry name" value="PENICILLIN-BINDING PROTEIN 1C"/>
    <property type="match status" value="1"/>
</dbReference>
<evidence type="ECO:0000256" key="10">
    <source>
        <dbReference type="ARBA" id="ARBA00044770"/>
    </source>
</evidence>
<comment type="pathway">
    <text evidence="1">Cell wall biogenesis; peptidoglycan biosynthesis.</text>
</comment>
<feature type="domain" description="Penicillin-binding protein transpeptidase" evidence="13">
    <location>
        <begin position="322"/>
        <end position="580"/>
    </location>
</feature>